<dbReference type="Proteomes" id="UP000000709">
    <property type="component" value="Unassembled WGS sequence"/>
</dbReference>
<dbReference type="InParanoid" id="G3AE12"/>
<sequence>MESINFDWYNIQQGQQLDIQINSMQLGSFELRDDLAYDLCQSYPVHPDSEPVIKFILQIYAHMKLFKQIQSCYQFEPFNHLSHQVSYLPERMDALLNGIGDVKLEYGTFRIKWPLTALKTALLNTNWFYQCMENFCLKLDISFPLCDPPKSGCYKCLFWDDDEGNDKLDTYIKAYMDQFLGKVVSQRHNNEFVVGIPSDKSLSVSEVEGYLPLWFVLEHPEFMNVYSLFMMTRSERSFKFLESSPDTLKALETVGMTLCTCSNDSLIKRLRDISDVYEIGGYNLLGVVNTTGSGQGYMGQLYNHDPFKEVYTPVHDLNEFSKLLGYVLTPARQVNINVKFPVKGGDRKIVLRNFFTRGE</sequence>
<dbReference type="HOGENOM" id="CLU_771995_0_0_1"/>
<organism evidence="2">
    <name type="scientific">Spathaspora passalidarum (strain NRRL Y-27907 / 11-Y1)</name>
    <dbReference type="NCBI Taxonomy" id="619300"/>
    <lineage>
        <taxon>Eukaryota</taxon>
        <taxon>Fungi</taxon>
        <taxon>Dikarya</taxon>
        <taxon>Ascomycota</taxon>
        <taxon>Saccharomycotina</taxon>
        <taxon>Pichiomycetes</taxon>
        <taxon>Debaryomycetaceae</taxon>
        <taxon>Spathaspora</taxon>
    </lineage>
</organism>
<name>G3AE12_SPAPN</name>
<proteinExistence type="predicted"/>
<protein>
    <submittedName>
        <fullName evidence="1">Uncharacterized protein</fullName>
    </submittedName>
</protein>
<dbReference type="GeneID" id="18874989"/>
<dbReference type="OrthoDB" id="4015441at2759"/>
<dbReference type="eggNOG" id="ENOG502RQI0">
    <property type="taxonomic scope" value="Eukaryota"/>
</dbReference>
<reference evidence="1 2" key="1">
    <citation type="journal article" date="2011" name="Proc. Natl. Acad. Sci. U.S.A.">
        <title>Comparative genomics of xylose-fermenting fungi for enhanced biofuel production.</title>
        <authorList>
            <person name="Wohlbach D.J."/>
            <person name="Kuo A."/>
            <person name="Sato T.K."/>
            <person name="Potts K.M."/>
            <person name="Salamov A.A."/>
            <person name="LaButti K.M."/>
            <person name="Sun H."/>
            <person name="Clum A."/>
            <person name="Pangilinan J.L."/>
            <person name="Lindquist E.A."/>
            <person name="Lucas S."/>
            <person name="Lapidus A."/>
            <person name="Jin M."/>
            <person name="Gunawan C."/>
            <person name="Balan V."/>
            <person name="Dale B.E."/>
            <person name="Jeffries T.W."/>
            <person name="Zinkel R."/>
            <person name="Barry K.W."/>
            <person name="Grigoriev I.V."/>
            <person name="Gasch A.P."/>
        </authorList>
    </citation>
    <scope>NUCLEOTIDE SEQUENCE [LARGE SCALE GENOMIC DNA]</scope>
    <source>
        <strain evidence="2">NRRL Y-27907 / 11-Y1</strain>
    </source>
</reference>
<dbReference type="KEGG" id="spaa:SPAPADRAFT_64653"/>
<dbReference type="AlphaFoldDB" id="G3AE12"/>
<dbReference type="RefSeq" id="XP_007372958.1">
    <property type="nucleotide sequence ID" value="XM_007372896.1"/>
</dbReference>
<gene>
    <name evidence="1" type="ORF">SPAPADRAFT_64653</name>
</gene>
<evidence type="ECO:0000313" key="2">
    <source>
        <dbReference type="Proteomes" id="UP000000709"/>
    </source>
</evidence>
<accession>G3AE12</accession>
<evidence type="ECO:0000313" key="1">
    <source>
        <dbReference type="EMBL" id="EGW35546.1"/>
    </source>
</evidence>
<dbReference type="EMBL" id="GL996499">
    <property type="protein sequence ID" value="EGW35546.1"/>
    <property type="molecule type" value="Genomic_DNA"/>
</dbReference>
<keyword evidence="2" id="KW-1185">Reference proteome</keyword>
<dbReference type="OMA" id="NEIDYEH"/>